<organism evidence="1 2">
    <name type="scientific">Catharanthus roseus</name>
    <name type="common">Madagascar periwinkle</name>
    <name type="synonym">Vinca rosea</name>
    <dbReference type="NCBI Taxonomy" id="4058"/>
    <lineage>
        <taxon>Eukaryota</taxon>
        <taxon>Viridiplantae</taxon>
        <taxon>Streptophyta</taxon>
        <taxon>Embryophyta</taxon>
        <taxon>Tracheophyta</taxon>
        <taxon>Spermatophyta</taxon>
        <taxon>Magnoliopsida</taxon>
        <taxon>eudicotyledons</taxon>
        <taxon>Gunneridae</taxon>
        <taxon>Pentapetalae</taxon>
        <taxon>asterids</taxon>
        <taxon>lamiids</taxon>
        <taxon>Gentianales</taxon>
        <taxon>Apocynaceae</taxon>
        <taxon>Rauvolfioideae</taxon>
        <taxon>Vinceae</taxon>
        <taxon>Catharanthinae</taxon>
        <taxon>Catharanthus</taxon>
    </lineage>
</organism>
<dbReference type="EMBL" id="CM044706">
    <property type="protein sequence ID" value="KAI5656278.1"/>
    <property type="molecule type" value="Genomic_DNA"/>
</dbReference>
<sequence>MAPEQMNLCVNGQSQVPPGFRFHPTEEELLHYYLRKKVASKKIDLDVIRDVDLNKLEPWDIQEKCRIGSTPQNDWYFFSHKDKKYPTGTRTNRATAAGFWKATGRDKVIYSNSKRIGMRKTLVFYKGRAPHGQKSDWIMHEYRLEDTTPPHDASSLACSMVGEGNSEEGWVVCRVFKKKNYHKAHVDQSNSQNSMMDLPEGSLIGTSKDGILDRILVYMGRSSCKQENPPINNIHDEDDVAMQFINNNPIMSDDKFMHLPRLENPLFNQHDCSSFSASQPSMNDIAETNSASCTTEAAAGLSDWVALDRLVASQLNGQEEVFCFPAAAGSIRSHGYHHQPPQTQAYEGAGSELDFWTFARSSSSDPLCRLSV</sequence>
<keyword evidence="2" id="KW-1185">Reference proteome</keyword>
<accession>A0ACC0A5W1</accession>
<dbReference type="Proteomes" id="UP001060085">
    <property type="component" value="Linkage Group LG06"/>
</dbReference>
<comment type="caution">
    <text evidence="1">The sequence shown here is derived from an EMBL/GenBank/DDBJ whole genome shotgun (WGS) entry which is preliminary data.</text>
</comment>
<evidence type="ECO:0000313" key="1">
    <source>
        <dbReference type="EMBL" id="KAI5656278.1"/>
    </source>
</evidence>
<gene>
    <name evidence="1" type="ORF">M9H77_25071</name>
</gene>
<name>A0ACC0A5W1_CATRO</name>
<reference evidence="2" key="1">
    <citation type="journal article" date="2023" name="Nat. Plants">
        <title>Single-cell RNA sequencing provides a high-resolution roadmap for understanding the multicellular compartmentation of specialized metabolism.</title>
        <authorList>
            <person name="Sun S."/>
            <person name="Shen X."/>
            <person name="Li Y."/>
            <person name="Li Y."/>
            <person name="Wang S."/>
            <person name="Li R."/>
            <person name="Zhang H."/>
            <person name="Shen G."/>
            <person name="Guo B."/>
            <person name="Wei J."/>
            <person name="Xu J."/>
            <person name="St-Pierre B."/>
            <person name="Chen S."/>
            <person name="Sun C."/>
        </authorList>
    </citation>
    <scope>NUCLEOTIDE SEQUENCE [LARGE SCALE GENOMIC DNA]</scope>
</reference>
<protein>
    <submittedName>
        <fullName evidence="1">Uncharacterized protein</fullName>
    </submittedName>
</protein>
<proteinExistence type="predicted"/>
<evidence type="ECO:0000313" key="2">
    <source>
        <dbReference type="Proteomes" id="UP001060085"/>
    </source>
</evidence>